<evidence type="ECO:0000259" key="6">
    <source>
        <dbReference type="PROSITE" id="PS50966"/>
    </source>
</evidence>
<evidence type="ECO:0000256" key="2">
    <source>
        <dbReference type="ARBA" id="ARBA00022771"/>
    </source>
</evidence>
<evidence type="ECO:0000313" key="8">
    <source>
        <dbReference type="Proteomes" id="UP001172457"/>
    </source>
</evidence>
<gene>
    <name evidence="7" type="ORF">OSB04_016601</name>
</gene>
<feature type="region of interest" description="Disordered" evidence="5">
    <location>
        <begin position="127"/>
        <end position="159"/>
    </location>
</feature>
<dbReference type="SMART" id="SM00575">
    <property type="entry name" value="ZnF_PMZ"/>
    <property type="match status" value="1"/>
</dbReference>
<name>A0AA38TEH6_9ASTR</name>
<dbReference type="InterPro" id="IPR018289">
    <property type="entry name" value="MULE_transposase_dom"/>
</dbReference>
<dbReference type="AlphaFoldDB" id="A0AA38TEH6"/>
<evidence type="ECO:0000256" key="5">
    <source>
        <dbReference type="SAM" id="MobiDB-lite"/>
    </source>
</evidence>
<dbReference type="Pfam" id="PF04434">
    <property type="entry name" value="SWIM"/>
    <property type="match status" value="1"/>
</dbReference>
<dbReference type="InterPro" id="IPR006564">
    <property type="entry name" value="Znf_PMZ"/>
</dbReference>
<sequence length="897" mass="103285">MVKSYLLSVHHDGCFLYQPLRYDNGSKIDVNVTRVCLEEMISFLETHTSTIVSALYWCLPENELENGLCRIGNDDELETVFDVGDNYGKVNIYIDHFGDDLSHYTQKNVEVEGNEPEEVMEQVNENVDEVETDSDDEADVESEDNSDAKSLDHLSEGEEELVNIRKGKAHSKMVPPPKKLPKLGVGTGNDGSDHKDVLMIEHDEFIEEMLKVLKTDEDVVNEDLAHDQYGDESEKYPIHDPSTHWKLKKPIVGERYESPKQLKYCITYYALANGFSIWFDVSSKKKVIARCGTRPARILDPNKGKQKKTKRYTGKDGKVDCPWRCYARWMKREDSFQVISMKDEHTCSRSFKYGSLINYKWIGKEFGNKIRLNPDIKTGELADLVLKKYKCLISPNQSRWAKMWVLNEYEKSLVEDYGMLRAYGDELLRSNPGSTINLGVTSNPDDRVYFDRFYVCLSGLKEGWKKACRRIIAVDGCFLKGVCQGELLSAIGRDGNNHIFPIAWAVVNVENRDNWEWFLRLLGTDIVIPNGQGLTLMSDGHKVLEVLERKKAVKEVMPNAEHRQCARHIYENFRKLFSGVEFRNLFWKAAKASYPLEFERVMHEIKSSNIAAYDYLIKKEPKAWSRAFFELGAVWQVLNGLMLNGKNQNTPSVSSYDRKCGRRPKAVIVGGDDVNLLERMEAMRAWKQKRKGKLKVRSKPIITMLEAIRVILMERVTRMRNNCESWNSEICLTVITKLDNSKVSQRYWNVLPRGASTFEVRQGHDAFTVDEEKRTCTCRMWQLSGIPCHHAVAAIFYINKMPDDYVPHWFKKGLYKEAYSYHLQPVQGMNQWPPNSLNKPLPPKPRIMPGRLKKKRKRAAHESTVGNQRLHTHSGKTKPRFPKADPILNHTDTIEGV</sequence>
<keyword evidence="1" id="KW-0479">Metal-binding</keyword>
<protein>
    <recommendedName>
        <fullName evidence="6">SWIM-type domain-containing protein</fullName>
    </recommendedName>
</protein>
<feature type="domain" description="SWIM-type" evidence="6">
    <location>
        <begin position="767"/>
        <end position="799"/>
    </location>
</feature>
<accession>A0AA38TEH6</accession>
<feature type="compositionally biased region" description="Acidic residues" evidence="5">
    <location>
        <begin position="127"/>
        <end position="145"/>
    </location>
</feature>
<evidence type="ECO:0000256" key="1">
    <source>
        <dbReference type="ARBA" id="ARBA00022723"/>
    </source>
</evidence>
<reference evidence="7" key="1">
    <citation type="submission" date="2023-03" db="EMBL/GenBank/DDBJ databases">
        <title>Chromosome-scale reference genome and RAD-based genetic map of yellow starthistle (Centaurea solstitialis) reveal putative structural variation and QTLs associated with invader traits.</title>
        <authorList>
            <person name="Reatini B."/>
            <person name="Cang F.A."/>
            <person name="Jiang Q."/>
            <person name="Mckibben M.T.W."/>
            <person name="Barker M.S."/>
            <person name="Rieseberg L.H."/>
            <person name="Dlugosch K.M."/>
        </authorList>
    </citation>
    <scope>NUCLEOTIDE SEQUENCE</scope>
    <source>
        <strain evidence="7">CAN-66</strain>
        <tissue evidence="7">Leaf</tissue>
    </source>
</reference>
<dbReference type="InterPro" id="IPR007527">
    <property type="entry name" value="Znf_SWIM"/>
</dbReference>
<dbReference type="GO" id="GO:0008270">
    <property type="term" value="F:zinc ion binding"/>
    <property type="evidence" value="ECO:0007669"/>
    <property type="project" value="UniProtKB-KW"/>
</dbReference>
<comment type="caution">
    <text evidence="7">The sequence shown here is derived from an EMBL/GenBank/DDBJ whole genome shotgun (WGS) entry which is preliminary data.</text>
</comment>
<proteinExistence type="predicted"/>
<feature type="region of interest" description="Disordered" evidence="5">
    <location>
        <begin position="831"/>
        <end position="897"/>
    </location>
</feature>
<dbReference type="Proteomes" id="UP001172457">
    <property type="component" value="Chromosome 4"/>
</dbReference>
<feature type="region of interest" description="Disordered" evidence="5">
    <location>
        <begin position="169"/>
        <end position="188"/>
    </location>
</feature>
<keyword evidence="8" id="KW-1185">Reference proteome</keyword>
<feature type="compositionally biased region" description="Basic residues" evidence="5">
    <location>
        <begin position="870"/>
        <end position="881"/>
    </location>
</feature>
<feature type="compositionally biased region" description="Basic and acidic residues" evidence="5">
    <location>
        <begin position="146"/>
        <end position="156"/>
    </location>
</feature>
<dbReference type="Pfam" id="PF10551">
    <property type="entry name" value="MULE"/>
    <property type="match status" value="1"/>
</dbReference>
<evidence type="ECO:0000256" key="4">
    <source>
        <dbReference type="PROSITE-ProRule" id="PRU00325"/>
    </source>
</evidence>
<dbReference type="PANTHER" id="PTHR31973">
    <property type="entry name" value="POLYPROTEIN, PUTATIVE-RELATED"/>
    <property type="match status" value="1"/>
</dbReference>
<dbReference type="PANTHER" id="PTHR31973:SF189">
    <property type="entry name" value="TRANSPOSASE, MUDR, PLANT, MULE TRANSPOSASE DOMAIN PROTEIN-RELATED"/>
    <property type="match status" value="1"/>
</dbReference>
<organism evidence="7 8">
    <name type="scientific">Centaurea solstitialis</name>
    <name type="common">yellow star-thistle</name>
    <dbReference type="NCBI Taxonomy" id="347529"/>
    <lineage>
        <taxon>Eukaryota</taxon>
        <taxon>Viridiplantae</taxon>
        <taxon>Streptophyta</taxon>
        <taxon>Embryophyta</taxon>
        <taxon>Tracheophyta</taxon>
        <taxon>Spermatophyta</taxon>
        <taxon>Magnoliopsida</taxon>
        <taxon>eudicotyledons</taxon>
        <taxon>Gunneridae</taxon>
        <taxon>Pentapetalae</taxon>
        <taxon>asterids</taxon>
        <taxon>campanulids</taxon>
        <taxon>Asterales</taxon>
        <taxon>Asteraceae</taxon>
        <taxon>Carduoideae</taxon>
        <taxon>Cardueae</taxon>
        <taxon>Centaureinae</taxon>
        <taxon>Centaurea</taxon>
    </lineage>
</organism>
<dbReference type="PROSITE" id="PS50966">
    <property type="entry name" value="ZF_SWIM"/>
    <property type="match status" value="1"/>
</dbReference>
<evidence type="ECO:0000256" key="3">
    <source>
        <dbReference type="ARBA" id="ARBA00022833"/>
    </source>
</evidence>
<evidence type="ECO:0000313" key="7">
    <source>
        <dbReference type="EMBL" id="KAJ9552556.1"/>
    </source>
</evidence>
<keyword evidence="2 4" id="KW-0863">Zinc-finger</keyword>
<keyword evidence="3" id="KW-0862">Zinc</keyword>
<dbReference type="EMBL" id="JARYMX010000004">
    <property type="protein sequence ID" value="KAJ9552556.1"/>
    <property type="molecule type" value="Genomic_DNA"/>
</dbReference>